<dbReference type="AlphaFoldDB" id="A0A4U1DBL2"/>
<organism evidence="2 3">
    <name type="scientific">Robertmurraya kyonggiensis</name>
    <dbReference type="NCBI Taxonomy" id="1037680"/>
    <lineage>
        <taxon>Bacteria</taxon>
        <taxon>Bacillati</taxon>
        <taxon>Bacillota</taxon>
        <taxon>Bacilli</taxon>
        <taxon>Bacillales</taxon>
        <taxon>Bacillaceae</taxon>
        <taxon>Robertmurraya</taxon>
    </lineage>
</organism>
<dbReference type="EMBL" id="SWBM01000001">
    <property type="protein sequence ID" value="TKC19007.1"/>
    <property type="molecule type" value="Genomic_DNA"/>
</dbReference>
<proteinExistence type="predicted"/>
<evidence type="ECO:0000256" key="1">
    <source>
        <dbReference type="SAM" id="Coils"/>
    </source>
</evidence>
<keyword evidence="3" id="KW-1185">Reference proteome</keyword>
<name>A0A4U1DBL2_9BACI</name>
<protein>
    <submittedName>
        <fullName evidence="2">Uncharacterized protein</fullName>
    </submittedName>
</protein>
<dbReference type="OrthoDB" id="2704409at2"/>
<feature type="coiled-coil region" evidence="1">
    <location>
        <begin position="17"/>
        <end position="44"/>
    </location>
</feature>
<gene>
    <name evidence="2" type="ORF">FA727_05525</name>
</gene>
<reference evidence="2 3" key="1">
    <citation type="journal article" date="2011" name="J. Microbiol.">
        <title>Bacillus kyonggiensis sp. nov., isolated from soil of a lettuce field.</title>
        <authorList>
            <person name="Dong K."/>
            <person name="Lee S."/>
        </authorList>
    </citation>
    <scope>NUCLEOTIDE SEQUENCE [LARGE SCALE GENOMIC DNA]</scope>
    <source>
        <strain evidence="2 3">NB22</strain>
    </source>
</reference>
<accession>A0A4U1DBL2</accession>
<comment type="caution">
    <text evidence="2">The sequence shown here is derived from an EMBL/GenBank/DDBJ whole genome shotgun (WGS) entry which is preliminary data.</text>
</comment>
<keyword evidence="1" id="KW-0175">Coiled coil</keyword>
<evidence type="ECO:0000313" key="3">
    <source>
        <dbReference type="Proteomes" id="UP000307756"/>
    </source>
</evidence>
<evidence type="ECO:0000313" key="2">
    <source>
        <dbReference type="EMBL" id="TKC19007.1"/>
    </source>
</evidence>
<dbReference type="Proteomes" id="UP000307756">
    <property type="component" value="Unassembled WGS sequence"/>
</dbReference>
<sequence>MRLKKEILLTREMLAHYVELSKKKKDIEAELDELKKTFNEFFDETVGKRLKGEVVLKDYKLQRQIRTTEKYDTESTVKRLEELHLNDLIQKSPDEKKIKSAIHLGILKEEELAECKAVNTSQAIYVKHID</sequence>